<feature type="compositionally biased region" description="Basic and acidic residues" evidence="1">
    <location>
        <begin position="68"/>
        <end position="90"/>
    </location>
</feature>
<evidence type="ECO:0000313" key="3">
    <source>
        <dbReference type="Proteomes" id="UP000823935"/>
    </source>
</evidence>
<evidence type="ECO:0000256" key="1">
    <source>
        <dbReference type="SAM" id="MobiDB-lite"/>
    </source>
</evidence>
<evidence type="ECO:0000313" key="2">
    <source>
        <dbReference type="EMBL" id="HIS32972.1"/>
    </source>
</evidence>
<reference evidence="2" key="1">
    <citation type="submission" date="2020-10" db="EMBL/GenBank/DDBJ databases">
        <authorList>
            <person name="Gilroy R."/>
        </authorList>
    </citation>
    <scope>NUCLEOTIDE SEQUENCE</scope>
    <source>
        <strain evidence="2">CHK190-19873</strain>
    </source>
</reference>
<sequence>MSEAPFKAFETVLFEIPILSAISCIVAIEKPLSRKNNGQAVKSVAKNIETARHKRNARERSNQLTGHIIKDMKEKSNRHKENGKKNREVS</sequence>
<reference evidence="2" key="2">
    <citation type="journal article" date="2021" name="PeerJ">
        <title>Extensive microbial diversity within the chicken gut microbiome revealed by metagenomics and culture.</title>
        <authorList>
            <person name="Gilroy R."/>
            <person name="Ravi A."/>
            <person name="Getino M."/>
            <person name="Pursley I."/>
            <person name="Horton D.L."/>
            <person name="Alikhan N.F."/>
            <person name="Baker D."/>
            <person name="Gharbi K."/>
            <person name="Hall N."/>
            <person name="Watson M."/>
            <person name="Adriaenssens E.M."/>
            <person name="Foster-Nyarko E."/>
            <person name="Jarju S."/>
            <person name="Secka A."/>
            <person name="Antonio M."/>
            <person name="Oren A."/>
            <person name="Chaudhuri R.R."/>
            <person name="La Ragione R."/>
            <person name="Hildebrand F."/>
            <person name="Pallen M.J."/>
        </authorList>
    </citation>
    <scope>NUCLEOTIDE SEQUENCE</scope>
    <source>
        <strain evidence="2">CHK190-19873</strain>
    </source>
</reference>
<dbReference type="Proteomes" id="UP000823935">
    <property type="component" value="Unassembled WGS sequence"/>
</dbReference>
<proteinExistence type="predicted"/>
<gene>
    <name evidence="2" type="ORF">IAB44_15710</name>
</gene>
<dbReference type="EMBL" id="DVIQ01000109">
    <property type="protein sequence ID" value="HIS32972.1"/>
    <property type="molecule type" value="Genomic_DNA"/>
</dbReference>
<organism evidence="2 3">
    <name type="scientific">Candidatus Limivivens intestinipullorum</name>
    <dbReference type="NCBI Taxonomy" id="2840858"/>
    <lineage>
        <taxon>Bacteria</taxon>
        <taxon>Bacillati</taxon>
        <taxon>Bacillota</taxon>
        <taxon>Clostridia</taxon>
        <taxon>Lachnospirales</taxon>
        <taxon>Lachnospiraceae</taxon>
        <taxon>Lachnospiraceae incertae sedis</taxon>
        <taxon>Candidatus Limivivens</taxon>
    </lineage>
</organism>
<name>A0A9D1JLB8_9FIRM</name>
<dbReference type="AlphaFoldDB" id="A0A9D1JLB8"/>
<comment type="caution">
    <text evidence="2">The sequence shown here is derived from an EMBL/GenBank/DDBJ whole genome shotgun (WGS) entry which is preliminary data.</text>
</comment>
<feature type="region of interest" description="Disordered" evidence="1">
    <location>
        <begin position="47"/>
        <end position="90"/>
    </location>
</feature>
<accession>A0A9D1JLB8</accession>
<protein>
    <submittedName>
        <fullName evidence="2">Uncharacterized protein</fullName>
    </submittedName>
</protein>